<dbReference type="Gene3D" id="6.10.250.3410">
    <property type="entry name" value="DBF zinc finger"/>
    <property type="match status" value="1"/>
</dbReference>
<name>A0A1Y2AP61_9FUNG</name>
<dbReference type="GO" id="GO:0003676">
    <property type="term" value="F:nucleic acid binding"/>
    <property type="evidence" value="ECO:0007669"/>
    <property type="project" value="InterPro"/>
</dbReference>
<evidence type="ECO:0000313" key="8">
    <source>
        <dbReference type="EMBL" id="ORY23735.1"/>
    </source>
</evidence>
<comment type="caution">
    <text evidence="8">The sequence shown here is derived from an EMBL/GenBank/DDBJ whole genome shotgun (WGS) entry which is preliminary data.</text>
</comment>
<dbReference type="GO" id="GO:0008270">
    <property type="term" value="F:zinc ion binding"/>
    <property type="evidence" value="ECO:0007669"/>
    <property type="project" value="UniProtKB-KW"/>
</dbReference>
<feature type="domain" description="DBF4-type" evidence="7">
    <location>
        <begin position="482"/>
        <end position="531"/>
    </location>
</feature>
<feature type="compositionally biased region" description="Basic and acidic residues" evidence="6">
    <location>
        <begin position="657"/>
        <end position="667"/>
    </location>
</feature>
<protein>
    <recommendedName>
        <fullName evidence="7">DBF4-type domain-containing protein</fullName>
    </recommendedName>
</protein>
<dbReference type="InterPro" id="IPR006572">
    <property type="entry name" value="Znf_DBF"/>
</dbReference>
<feature type="coiled-coil region" evidence="5">
    <location>
        <begin position="893"/>
        <end position="927"/>
    </location>
</feature>
<dbReference type="EMBL" id="MCOG01000230">
    <property type="protein sequence ID" value="ORY23735.1"/>
    <property type="molecule type" value="Genomic_DNA"/>
</dbReference>
<evidence type="ECO:0000256" key="4">
    <source>
        <dbReference type="PROSITE-ProRule" id="PRU00600"/>
    </source>
</evidence>
<feature type="compositionally biased region" description="Basic and acidic residues" evidence="6">
    <location>
        <begin position="1329"/>
        <end position="1338"/>
    </location>
</feature>
<evidence type="ECO:0000256" key="6">
    <source>
        <dbReference type="SAM" id="MobiDB-lite"/>
    </source>
</evidence>
<dbReference type="OrthoDB" id="21380at2759"/>
<evidence type="ECO:0000256" key="5">
    <source>
        <dbReference type="SAM" id="Coils"/>
    </source>
</evidence>
<dbReference type="InterPro" id="IPR038545">
    <property type="entry name" value="Znf_DBF_sf"/>
</dbReference>
<proteinExistence type="predicted"/>
<organism evidence="8 9">
    <name type="scientific">Neocallimastix californiae</name>
    <dbReference type="NCBI Taxonomy" id="1754190"/>
    <lineage>
        <taxon>Eukaryota</taxon>
        <taxon>Fungi</taxon>
        <taxon>Fungi incertae sedis</taxon>
        <taxon>Chytridiomycota</taxon>
        <taxon>Chytridiomycota incertae sedis</taxon>
        <taxon>Neocallimastigomycetes</taxon>
        <taxon>Neocallimastigales</taxon>
        <taxon>Neocallimastigaceae</taxon>
        <taxon>Neocallimastix</taxon>
    </lineage>
</organism>
<sequence length="1635" mass="188964">MTSRKARQFHDHSINQTINQNANQHERITNLSLSKNSHTNNDILNHLNSISNSSKNIKNDGLHVSNSSLTNNLSSRKNEFGYSHSYNNSSHKNLKDSLNHKSSNNNTNNNNVHNNSMDLNNLFAPAQQHRTSTNSINVKNNVNNSISNETISFRTPIPKNPKWKTSISNFINATTNTNNVNNNSTESKIVSKVQGLPNSKRAQLLAKFKKQVFFFVSKTSDPNIIRLHKKVISLGATVETFFSAKVTHKIVEDSRELTQRLINEEKREYLYPKPKENVNDSKKSQNIVNCKEWTISYLIRRINQIITDPGSTQQRLSLTQRLQQEKVMGSGLNTNREIHLLRQYYLVVEDALSLHRPIAVREYPIPKPEEKNLPPLWPQLYLVENPNGRSPFNPPHPKDYLRHQQKANNKNEINNNSNKNIISKRDAGEIVVPISQYAKEKDWKRKEISISDKKIENKKIRPSQQKVPTRSGDKSNIRPPAFMNKPGYCENCSMKFTNFGEHIKSMIHRSFAQNKSNFTNLDQLINEIKEAQKEDENEETDSSSDSSDYDYIPPNEEKNQEEETTTTDLDNSTLHTLEEEMESDINSDSETESEDSTDVNDNTKEETETTDLSYTIEEDEENEDYDDSEEEKENKTTEKGRIPQSEIEKVNEEDESEKTLRDQKEISNEEFNSNSYDNKNQKPNVKKENIESDTSEENKDNDKNENSTETLDLNMNMFNHGQSSPSKCKTNKATLKLIKDILMENELNKISEENDEAYFCKNNSNSNSNSNLTIKEKLAEMEAAFKKQYGINLDCSKNLNFGSYYSESLDTTELSEFNQKSTLDISTTALAEDITSNDETLDSNLNFSTPFSNKLSNKKLSKDKILSITSDVNMDIDDTKKELSIGKQKMEFIDDVIDDIDKSKDEIQNYINNVEIEKKKVEVVRNEDLNEDKIKIKLIDNEDGMSEIKSEIDTNNKISNDEEREERCDKIKKEIEKVPNIENISKVKEEKEIVPNYENTNENKKEVEKIENLDISNNEDRIEIKESINNESIYKIEEEEKEKLENRNGDGDENEMKKEAKMIENELKVEKEDNEEKSGNEDRVNEEIDNNKEEVIKNDKIENGKIENEKIENEKIENEKIENEKIENEKIENEKIENVKIENEKIENEKIENEKIENEKIENEKIENEKIENEKIENEKIENEKIENGKIENDKIKNDKIKNDKIENDKIENDKIENDKIENDIEETINNIEENEKINNKEKQSENISLPITPKLKRTKNVINNTNEIEELSEIAKKKSNKQIHNTTTTEINLENNQEDTTTPKIDRIHSKDINTDINSNTIINNIINEKERQEATPKKTRSTSTRKNAKTPKSVIKSEEDVIVKPTQRRGRPRKNKTETAGLKIKELPSRRKRSTYQQKYKKRKRTRATPESGTKKPRRAQRKVIIKKEEEEALSNNLNNEFTISENVIENNNTDQEKDNNKKKTTTTTPGTRKRKRYSPSIKEQEKVTIKQENEIPTTTRTRRTRKRKATTTTPETLTQTPTAVSISTPTAVSIPTIIKVKTEESNENSIKTSIYDKSTSDVLISDNIKIKLEEPEPKNQLKLKPNSIISDIKSLTTEENKPTIKEKVTSLVDNPTPIYFSYLPPQSSDKEN</sequence>
<feature type="compositionally biased region" description="Basic and acidic residues" evidence="6">
    <location>
        <begin position="632"/>
        <end position="650"/>
    </location>
</feature>
<feature type="region of interest" description="Disordered" evidence="6">
    <location>
        <begin position="1037"/>
        <end position="1091"/>
    </location>
</feature>
<feature type="compositionally biased region" description="Acidic residues" evidence="6">
    <location>
        <begin position="616"/>
        <end position="631"/>
    </location>
</feature>
<feature type="region of interest" description="Disordered" evidence="6">
    <location>
        <begin position="1447"/>
        <end position="1519"/>
    </location>
</feature>
<feature type="compositionally biased region" description="Polar residues" evidence="6">
    <location>
        <begin position="669"/>
        <end position="683"/>
    </location>
</feature>
<feature type="compositionally biased region" description="Low complexity" evidence="6">
    <location>
        <begin position="100"/>
        <end position="117"/>
    </location>
</feature>
<evidence type="ECO:0000256" key="3">
    <source>
        <dbReference type="ARBA" id="ARBA00022833"/>
    </source>
</evidence>
<keyword evidence="9" id="KW-1185">Reference proteome</keyword>
<dbReference type="SMART" id="SM00586">
    <property type="entry name" value="ZnF_DBF"/>
    <property type="match status" value="1"/>
</dbReference>
<dbReference type="GO" id="GO:0005634">
    <property type="term" value="C:nucleus"/>
    <property type="evidence" value="ECO:0007669"/>
    <property type="project" value="UniProtKB-ARBA"/>
</dbReference>
<feature type="compositionally biased region" description="Acidic residues" evidence="6">
    <location>
        <begin position="579"/>
        <end position="598"/>
    </location>
</feature>
<feature type="compositionally biased region" description="Basic residues" evidence="6">
    <location>
        <begin position="1417"/>
        <end position="1427"/>
    </location>
</feature>
<evidence type="ECO:0000259" key="7">
    <source>
        <dbReference type="PROSITE" id="PS51265"/>
    </source>
</evidence>
<reference evidence="8 9" key="1">
    <citation type="submission" date="2016-08" db="EMBL/GenBank/DDBJ databases">
        <title>A Parts List for Fungal Cellulosomes Revealed by Comparative Genomics.</title>
        <authorList>
            <consortium name="DOE Joint Genome Institute"/>
            <person name="Haitjema C.H."/>
            <person name="Gilmore S.P."/>
            <person name="Henske J.K."/>
            <person name="Solomon K.V."/>
            <person name="De Groot R."/>
            <person name="Kuo A."/>
            <person name="Mondo S.J."/>
            <person name="Salamov A.A."/>
            <person name="Labutti K."/>
            <person name="Zhao Z."/>
            <person name="Chiniquy J."/>
            <person name="Barry K."/>
            <person name="Brewer H.M."/>
            <person name="Purvine S.O."/>
            <person name="Wright A.T."/>
            <person name="Boxma B."/>
            <person name="Van Alen T."/>
            <person name="Hackstein J.H."/>
            <person name="Baker S.E."/>
            <person name="Grigoriev I.V."/>
            <person name="O'Malley M.A."/>
        </authorList>
    </citation>
    <scope>NUCLEOTIDE SEQUENCE [LARGE SCALE GENOMIC DNA]</scope>
    <source>
        <strain evidence="8 9">G1</strain>
    </source>
</reference>
<keyword evidence="2 4" id="KW-0863">Zinc-finger</keyword>
<dbReference type="PROSITE" id="PS51265">
    <property type="entry name" value="ZF_DBF4"/>
    <property type="match status" value="1"/>
</dbReference>
<evidence type="ECO:0000313" key="9">
    <source>
        <dbReference type="Proteomes" id="UP000193920"/>
    </source>
</evidence>
<feature type="compositionally biased region" description="Basic and acidic residues" evidence="6">
    <location>
        <begin position="1485"/>
        <end position="1496"/>
    </location>
</feature>
<gene>
    <name evidence="8" type="ORF">LY90DRAFT_675440</name>
</gene>
<dbReference type="FunFam" id="6.10.250.3410:FF:000001">
    <property type="entry name" value="Protein DBF4 homolog A"/>
    <property type="match status" value="1"/>
</dbReference>
<dbReference type="Pfam" id="PF07535">
    <property type="entry name" value="zf-DBF"/>
    <property type="match status" value="1"/>
</dbReference>
<evidence type="ECO:0000256" key="2">
    <source>
        <dbReference type="ARBA" id="ARBA00022771"/>
    </source>
</evidence>
<keyword evidence="3" id="KW-0862">Zinc</keyword>
<feature type="region of interest" description="Disordered" evidence="6">
    <location>
        <begin position="454"/>
        <end position="482"/>
    </location>
</feature>
<dbReference type="Pfam" id="PF08630">
    <property type="entry name" value="Dfp1_Him1_M"/>
    <property type="match status" value="1"/>
</dbReference>
<feature type="region of interest" description="Disordered" evidence="6">
    <location>
        <begin position="1329"/>
        <end position="1428"/>
    </location>
</feature>
<feature type="compositionally biased region" description="Basic residues" evidence="6">
    <location>
        <begin position="1503"/>
        <end position="1512"/>
    </location>
</feature>
<feature type="compositionally biased region" description="Basic and acidic residues" evidence="6">
    <location>
        <begin position="685"/>
        <end position="706"/>
    </location>
</feature>
<dbReference type="InterPro" id="IPR036420">
    <property type="entry name" value="BRCT_dom_sf"/>
</dbReference>
<feature type="compositionally biased region" description="Basic residues" evidence="6">
    <location>
        <begin position="1392"/>
        <end position="1409"/>
    </location>
</feature>
<feature type="region of interest" description="Disordered" evidence="6">
    <location>
        <begin position="531"/>
        <end position="708"/>
    </location>
</feature>
<evidence type="ECO:0000256" key="1">
    <source>
        <dbReference type="ARBA" id="ARBA00022723"/>
    </source>
</evidence>
<keyword evidence="5" id="KW-0175">Coiled coil</keyword>
<feature type="compositionally biased region" description="Low complexity" evidence="6">
    <location>
        <begin position="82"/>
        <end position="91"/>
    </location>
</feature>
<dbReference type="Gene3D" id="2.160.10.20">
    <property type="entry name" value="Insect antifreeze protein"/>
    <property type="match status" value="1"/>
</dbReference>
<dbReference type="SUPFAM" id="SSF52113">
    <property type="entry name" value="BRCT domain"/>
    <property type="match status" value="1"/>
</dbReference>
<dbReference type="STRING" id="1754190.A0A1Y2AP61"/>
<feature type="coiled-coil region" evidence="5">
    <location>
        <begin position="1211"/>
        <end position="1238"/>
    </location>
</feature>
<keyword evidence="1" id="KW-0479">Metal-binding</keyword>
<dbReference type="Proteomes" id="UP000193920">
    <property type="component" value="Unassembled WGS sequence"/>
</dbReference>
<dbReference type="InterPro" id="IPR013939">
    <property type="entry name" value="Regulatory_Dfp1/Him1"/>
</dbReference>
<accession>A0A1Y2AP61</accession>
<feature type="region of interest" description="Disordered" evidence="6">
    <location>
        <begin position="80"/>
        <end position="117"/>
    </location>
</feature>